<dbReference type="WBParaSite" id="L893_g5227.t1">
    <property type="protein sequence ID" value="L893_g5227.t1"/>
    <property type="gene ID" value="L893_g5227"/>
</dbReference>
<keyword evidence="1" id="KW-1133">Transmembrane helix</keyword>
<dbReference type="AlphaFoldDB" id="A0A1I8AFF1"/>
<feature type="transmembrane region" description="Helical" evidence="1">
    <location>
        <begin position="63"/>
        <end position="82"/>
    </location>
</feature>
<keyword evidence="3" id="KW-1185">Reference proteome</keyword>
<keyword evidence="2" id="KW-0732">Signal</keyword>
<name>A0A1I8AFF1_9BILA</name>
<evidence type="ECO:0000313" key="3">
    <source>
        <dbReference type="Proteomes" id="UP000095287"/>
    </source>
</evidence>
<evidence type="ECO:0000313" key="4">
    <source>
        <dbReference type="WBParaSite" id="L893_g5227.t1"/>
    </source>
</evidence>
<sequence>MTARRLTVVVFLAPLPGVVGLLIARGISGPGIRPGFSYGSDGSLGAWEQEAEAWTKDWVVKPLFQMFWCIFASFYACFLPYCSTD</sequence>
<dbReference type="Proteomes" id="UP000095287">
    <property type="component" value="Unplaced"/>
</dbReference>
<keyword evidence="1" id="KW-0472">Membrane</keyword>
<feature type="chain" id="PRO_5009314646" evidence="2">
    <location>
        <begin position="21"/>
        <end position="85"/>
    </location>
</feature>
<organism evidence="3 4">
    <name type="scientific">Steinernema glaseri</name>
    <dbReference type="NCBI Taxonomy" id="37863"/>
    <lineage>
        <taxon>Eukaryota</taxon>
        <taxon>Metazoa</taxon>
        <taxon>Ecdysozoa</taxon>
        <taxon>Nematoda</taxon>
        <taxon>Chromadorea</taxon>
        <taxon>Rhabditida</taxon>
        <taxon>Tylenchina</taxon>
        <taxon>Panagrolaimomorpha</taxon>
        <taxon>Strongyloidoidea</taxon>
        <taxon>Steinernematidae</taxon>
        <taxon>Steinernema</taxon>
    </lineage>
</organism>
<evidence type="ECO:0000256" key="2">
    <source>
        <dbReference type="SAM" id="SignalP"/>
    </source>
</evidence>
<evidence type="ECO:0000256" key="1">
    <source>
        <dbReference type="SAM" id="Phobius"/>
    </source>
</evidence>
<reference evidence="4" key="1">
    <citation type="submission" date="2016-11" db="UniProtKB">
        <authorList>
            <consortium name="WormBaseParasite"/>
        </authorList>
    </citation>
    <scope>IDENTIFICATION</scope>
</reference>
<feature type="signal peptide" evidence="2">
    <location>
        <begin position="1"/>
        <end position="20"/>
    </location>
</feature>
<keyword evidence="1" id="KW-0812">Transmembrane</keyword>
<proteinExistence type="predicted"/>
<accession>A0A1I8AFF1</accession>
<protein>
    <submittedName>
        <fullName evidence="4">Secreted protein</fullName>
    </submittedName>
</protein>